<evidence type="ECO:0000313" key="2">
    <source>
        <dbReference type="EMBL" id="GAA2439233.1"/>
    </source>
</evidence>
<dbReference type="Proteomes" id="UP001501638">
    <property type="component" value="Unassembled WGS sequence"/>
</dbReference>
<feature type="compositionally biased region" description="Basic and acidic residues" evidence="1">
    <location>
        <begin position="86"/>
        <end position="95"/>
    </location>
</feature>
<protein>
    <submittedName>
        <fullName evidence="2">Uncharacterized protein</fullName>
    </submittedName>
</protein>
<name>A0ABN3JVV9_9ACTN</name>
<feature type="compositionally biased region" description="Basic and acidic residues" evidence="1">
    <location>
        <begin position="152"/>
        <end position="170"/>
    </location>
</feature>
<evidence type="ECO:0000256" key="1">
    <source>
        <dbReference type="SAM" id="MobiDB-lite"/>
    </source>
</evidence>
<proteinExistence type="predicted"/>
<feature type="region of interest" description="Disordered" evidence="1">
    <location>
        <begin position="117"/>
        <end position="170"/>
    </location>
</feature>
<gene>
    <name evidence="2" type="ORF">GCM10010405_23220</name>
</gene>
<accession>A0ABN3JVV9</accession>
<sequence length="170" mass="18856">MTSGASGALRWDDEGLLDTDCRSRNPHRNQKAPNQKALASFKDRVRRVACRQRSRTAQPGPAHHRTAGTAHEAGPETRPAARRRPDRQERRECGDSKTSAAFQRGIAALARYIARGGHHRAPGGHAEEITPESETTPVRLGVFMSNTKQRRDRPSDPQRAALREPGVEWA</sequence>
<dbReference type="EMBL" id="BAAASZ010000018">
    <property type="protein sequence ID" value="GAA2439233.1"/>
    <property type="molecule type" value="Genomic_DNA"/>
</dbReference>
<comment type="caution">
    <text evidence="2">The sequence shown here is derived from an EMBL/GenBank/DDBJ whole genome shotgun (WGS) entry which is preliminary data.</text>
</comment>
<feature type="compositionally biased region" description="Basic residues" evidence="1">
    <location>
        <begin position="44"/>
        <end position="54"/>
    </location>
</feature>
<evidence type="ECO:0000313" key="3">
    <source>
        <dbReference type="Proteomes" id="UP001501638"/>
    </source>
</evidence>
<organism evidence="2 3">
    <name type="scientific">Streptomyces macrosporus</name>
    <dbReference type="NCBI Taxonomy" id="44032"/>
    <lineage>
        <taxon>Bacteria</taxon>
        <taxon>Bacillati</taxon>
        <taxon>Actinomycetota</taxon>
        <taxon>Actinomycetes</taxon>
        <taxon>Kitasatosporales</taxon>
        <taxon>Streptomycetaceae</taxon>
        <taxon>Streptomyces</taxon>
    </lineage>
</organism>
<keyword evidence="3" id="KW-1185">Reference proteome</keyword>
<reference evidence="2 3" key="1">
    <citation type="journal article" date="2019" name="Int. J. Syst. Evol. Microbiol.">
        <title>The Global Catalogue of Microorganisms (GCM) 10K type strain sequencing project: providing services to taxonomists for standard genome sequencing and annotation.</title>
        <authorList>
            <consortium name="The Broad Institute Genomics Platform"/>
            <consortium name="The Broad Institute Genome Sequencing Center for Infectious Disease"/>
            <person name="Wu L."/>
            <person name="Ma J."/>
        </authorList>
    </citation>
    <scope>NUCLEOTIDE SEQUENCE [LARGE SCALE GENOMIC DNA]</scope>
    <source>
        <strain evidence="2 3">JCM 6305</strain>
    </source>
</reference>
<feature type="region of interest" description="Disordered" evidence="1">
    <location>
        <begin position="1"/>
        <end position="101"/>
    </location>
</feature>